<sequence>MDTVSYNTNCKDYQICSLFAQSLTEVASVFIARHTPSKTLVAYKRYDVDQLSAEDARLVQDEAVLMRQLNHPAILPLLSSFVADHKVVCILPLMGYGSSADVLLRHFSTGLPEQAIATIIKTVLQALVYLHSKGIIHRAVRGSHVLISAEGNVVLTGLRYACPVISAGRWQKKMHSYPASIMAPNVNWLSPELLKQNVEGYDERSDIYSVGITACELANGIAPYQGVEKTLMLIEKVQGIPRPLMDSSTYIPRGPIDGDATEGDMCQDDDDYSAIIRNRTFSNSFHHATELCLEMHDHLRPHAKDLLTHSFFKNAPPPAALPRLLYPAMPILQDSLPDNQEDLDSLMVSEKIRLFLSPQPLMNYQIRHLPTCL</sequence>
<proteinExistence type="inferred from homology"/>
<dbReference type="InterPro" id="IPR047173">
    <property type="entry name" value="STRAD_A/B-like"/>
</dbReference>
<dbReference type="SUPFAM" id="SSF56112">
    <property type="entry name" value="Protein kinase-like (PK-like)"/>
    <property type="match status" value="1"/>
</dbReference>
<feature type="domain" description="Protein kinase" evidence="2">
    <location>
        <begin position="15"/>
        <end position="312"/>
    </location>
</feature>
<dbReference type="EMBL" id="CADCXU010010465">
    <property type="protein sequence ID" value="CAB0001292.1"/>
    <property type="molecule type" value="Genomic_DNA"/>
</dbReference>
<gene>
    <name evidence="3" type="ORF">NTEN_LOCUS7079</name>
</gene>
<comment type="similarity">
    <text evidence="1">Belongs to the protein kinase superfamily. STE Ser/Thr protein kinase family. STE20 subfamily.</text>
</comment>
<keyword evidence="4" id="KW-1185">Reference proteome</keyword>
<evidence type="ECO:0000313" key="3">
    <source>
        <dbReference type="EMBL" id="CAB0001292.1"/>
    </source>
</evidence>
<reference evidence="3 4" key="1">
    <citation type="submission" date="2020-02" db="EMBL/GenBank/DDBJ databases">
        <authorList>
            <person name="Ferguson B K."/>
        </authorList>
    </citation>
    <scope>NUCLEOTIDE SEQUENCE [LARGE SCALE GENOMIC DNA]</scope>
</reference>
<accession>A0A6H5GEJ1</accession>
<dbReference type="PROSITE" id="PS50011">
    <property type="entry name" value="PROTEIN_KINASE_DOM"/>
    <property type="match status" value="1"/>
</dbReference>
<dbReference type="PANTHER" id="PTHR48014:SF21">
    <property type="entry name" value="SERINE_THREONINE-PROTEIN KINASE FRAY2"/>
    <property type="match status" value="1"/>
</dbReference>
<dbReference type="GO" id="GO:0043539">
    <property type="term" value="F:protein serine/threonine kinase activator activity"/>
    <property type="evidence" value="ECO:0007669"/>
    <property type="project" value="InterPro"/>
</dbReference>
<evidence type="ECO:0000256" key="1">
    <source>
        <dbReference type="ARBA" id="ARBA00008874"/>
    </source>
</evidence>
<dbReference type="Proteomes" id="UP000479000">
    <property type="component" value="Unassembled WGS sequence"/>
</dbReference>
<dbReference type="InterPro" id="IPR000719">
    <property type="entry name" value="Prot_kinase_dom"/>
</dbReference>
<dbReference type="OrthoDB" id="840771at2759"/>
<evidence type="ECO:0000259" key="2">
    <source>
        <dbReference type="PROSITE" id="PS50011"/>
    </source>
</evidence>
<evidence type="ECO:0000313" key="4">
    <source>
        <dbReference type="Proteomes" id="UP000479000"/>
    </source>
</evidence>
<dbReference type="GO" id="GO:1902554">
    <property type="term" value="C:serine/threonine protein kinase complex"/>
    <property type="evidence" value="ECO:0007669"/>
    <property type="project" value="TreeGrafter"/>
</dbReference>
<organism evidence="3 4">
    <name type="scientific">Nesidiocoris tenuis</name>
    <dbReference type="NCBI Taxonomy" id="355587"/>
    <lineage>
        <taxon>Eukaryota</taxon>
        <taxon>Metazoa</taxon>
        <taxon>Ecdysozoa</taxon>
        <taxon>Arthropoda</taxon>
        <taxon>Hexapoda</taxon>
        <taxon>Insecta</taxon>
        <taxon>Pterygota</taxon>
        <taxon>Neoptera</taxon>
        <taxon>Paraneoptera</taxon>
        <taxon>Hemiptera</taxon>
        <taxon>Heteroptera</taxon>
        <taxon>Panheteroptera</taxon>
        <taxon>Cimicomorpha</taxon>
        <taxon>Miridae</taxon>
        <taxon>Dicyphina</taxon>
        <taxon>Nesidiocoris</taxon>
    </lineage>
</organism>
<dbReference type="PANTHER" id="PTHR48014">
    <property type="entry name" value="SERINE/THREONINE-PROTEIN KINASE FRAY2"/>
    <property type="match status" value="1"/>
</dbReference>
<dbReference type="InterPro" id="IPR011009">
    <property type="entry name" value="Kinase-like_dom_sf"/>
</dbReference>
<dbReference type="GO" id="GO:0006611">
    <property type="term" value="P:protein export from nucleus"/>
    <property type="evidence" value="ECO:0007669"/>
    <property type="project" value="TreeGrafter"/>
</dbReference>
<dbReference type="GO" id="GO:0004672">
    <property type="term" value="F:protein kinase activity"/>
    <property type="evidence" value="ECO:0007669"/>
    <property type="project" value="InterPro"/>
</dbReference>
<dbReference type="Pfam" id="PF00069">
    <property type="entry name" value="Pkinase"/>
    <property type="match status" value="1"/>
</dbReference>
<dbReference type="Gene3D" id="1.10.510.10">
    <property type="entry name" value="Transferase(Phosphotransferase) domain 1"/>
    <property type="match status" value="1"/>
</dbReference>
<name>A0A6H5GEJ1_9HEMI</name>
<protein>
    <recommendedName>
        <fullName evidence="2">Protein kinase domain-containing protein</fullName>
    </recommendedName>
</protein>
<dbReference type="AlphaFoldDB" id="A0A6H5GEJ1"/>
<dbReference type="GO" id="GO:0005524">
    <property type="term" value="F:ATP binding"/>
    <property type="evidence" value="ECO:0007669"/>
    <property type="project" value="InterPro"/>
</dbReference>
<dbReference type="Gene3D" id="3.30.200.20">
    <property type="entry name" value="Phosphorylase Kinase, domain 1"/>
    <property type="match status" value="1"/>
</dbReference>